<keyword evidence="19" id="KW-1185">Reference proteome</keyword>
<evidence type="ECO:0000256" key="11">
    <source>
        <dbReference type="ARBA" id="ARBA00023157"/>
    </source>
</evidence>
<keyword evidence="10 16" id="KW-0472">Membrane</keyword>
<evidence type="ECO:0000256" key="6">
    <source>
        <dbReference type="ARBA" id="ARBA00022925"/>
    </source>
</evidence>
<evidence type="ECO:0000256" key="3">
    <source>
        <dbReference type="ARBA" id="ARBA00022543"/>
    </source>
</evidence>
<name>A0AAN8XK25_HALRR</name>
<feature type="transmembrane region" description="Helical" evidence="16">
    <location>
        <begin position="149"/>
        <end position="174"/>
    </location>
</feature>
<protein>
    <recommendedName>
        <fullName evidence="17">G-protein coupled receptors family 1 profile domain-containing protein</fullName>
    </recommendedName>
</protein>
<keyword evidence="4" id="KW-0716">Sensory transduction</keyword>
<dbReference type="GO" id="GO:0016020">
    <property type="term" value="C:membrane"/>
    <property type="evidence" value="ECO:0007669"/>
    <property type="project" value="UniProtKB-SubCell"/>
</dbReference>
<evidence type="ECO:0000256" key="8">
    <source>
        <dbReference type="ARBA" id="ARBA00022991"/>
    </source>
</evidence>
<evidence type="ECO:0000256" key="12">
    <source>
        <dbReference type="ARBA" id="ARBA00023170"/>
    </source>
</evidence>
<keyword evidence="5 16" id="KW-0812">Transmembrane</keyword>
<dbReference type="PANTHER" id="PTHR24240">
    <property type="entry name" value="OPSIN"/>
    <property type="match status" value="1"/>
</dbReference>
<comment type="subcellular location">
    <subcellularLocation>
        <location evidence="1">Membrane</location>
        <topology evidence="1">Multi-pass membrane protein</topology>
    </subcellularLocation>
</comment>
<dbReference type="GO" id="GO:0009881">
    <property type="term" value="F:photoreceptor activity"/>
    <property type="evidence" value="ECO:0007669"/>
    <property type="project" value="UniProtKB-KW"/>
</dbReference>
<keyword evidence="11" id="KW-1015">Disulfide bond</keyword>
<keyword evidence="13" id="KW-0325">Glycoprotein</keyword>
<keyword evidence="7 16" id="KW-1133">Transmembrane helix</keyword>
<keyword evidence="15" id="KW-0844">Vision</keyword>
<dbReference type="GO" id="GO:0007601">
    <property type="term" value="P:visual perception"/>
    <property type="evidence" value="ECO:0007669"/>
    <property type="project" value="UniProtKB-KW"/>
</dbReference>
<evidence type="ECO:0000256" key="2">
    <source>
        <dbReference type="ARBA" id="ARBA00010663"/>
    </source>
</evidence>
<dbReference type="PROSITE" id="PS50262">
    <property type="entry name" value="G_PROTEIN_RECEP_F1_2"/>
    <property type="match status" value="1"/>
</dbReference>
<keyword evidence="12" id="KW-0675">Receptor</keyword>
<dbReference type="InterPro" id="IPR027430">
    <property type="entry name" value="Retinal_BS"/>
</dbReference>
<feature type="domain" description="G-protein coupled receptors family 1 profile" evidence="17">
    <location>
        <begin position="49"/>
        <end position="302"/>
    </location>
</feature>
<evidence type="ECO:0000256" key="4">
    <source>
        <dbReference type="ARBA" id="ARBA00022606"/>
    </source>
</evidence>
<dbReference type="InterPro" id="IPR050125">
    <property type="entry name" value="GPCR_opsins"/>
</dbReference>
<dbReference type="Gene3D" id="1.20.1070.10">
    <property type="entry name" value="Rhodopsin 7-helix transmembrane proteins"/>
    <property type="match status" value="1"/>
</dbReference>
<dbReference type="PROSITE" id="PS00238">
    <property type="entry name" value="OPSIN"/>
    <property type="match status" value="1"/>
</dbReference>
<dbReference type="InterPro" id="IPR000276">
    <property type="entry name" value="GPCR_Rhodpsn"/>
</dbReference>
<evidence type="ECO:0000313" key="18">
    <source>
        <dbReference type="EMBL" id="KAK7084251.1"/>
    </source>
</evidence>
<keyword evidence="6" id="KW-0681">Retinal protein</keyword>
<dbReference type="EMBL" id="JAXCGZ010002175">
    <property type="protein sequence ID" value="KAK7084251.1"/>
    <property type="molecule type" value="Genomic_DNA"/>
</dbReference>
<evidence type="ECO:0000256" key="7">
    <source>
        <dbReference type="ARBA" id="ARBA00022989"/>
    </source>
</evidence>
<comment type="caution">
    <text evidence="18">The sequence shown here is derived from an EMBL/GenBank/DDBJ whole genome shotgun (WGS) entry which is preliminary data.</text>
</comment>
<proteinExistence type="inferred from homology"/>
<sequence>MAETESSEELEHFTNSSTDVLVPWKPVSPNQHTYIGVYLIIVGILGTFDNALVVAMFHRFRVLLTRSNLLLLNLCISDLGICLLGGFPFSGVSSLAGKWLYGDFGCQYYAFIGFVMGIANVTTLAVIAIDRYIVTCRQDIRGRLTHGHYYQVIIFIWCWAMFWSICPLLGWASYSFEPSVTTCTLNWQNNDLGYKWFISLLAVLGYCVPLLLTSVCYFKTSRFLQKKKQSGESFSYPNYWATEKNITKMGIVLILTFIFCWTSYAVVCLWTVFDHPYTVPLVLTLLPPLMAKASPVLNPIIYFYMHPRLKKGMIATLTCCFREPPPELLELPETKSMTDQHK</sequence>
<dbReference type="Proteomes" id="UP001381693">
    <property type="component" value="Unassembled WGS sequence"/>
</dbReference>
<feature type="transmembrane region" description="Helical" evidence="16">
    <location>
        <begin position="251"/>
        <end position="273"/>
    </location>
</feature>
<dbReference type="GO" id="GO:0007602">
    <property type="term" value="P:phototransduction"/>
    <property type="evidence" value="ECO:0007669"/>
    <property type="project" value="UniProtKB-KW"/>
</dbReference>
<evidence type="ECO:0000256" key="10">
    <source>
        <dbReference type="ARBA" id="ARBA00023136"/>
    </source>
</evidence>
<organism evidence="18 19">
    <name type="scientific">Halocaridina rubra</name>
    <name type="common">Hawaiian red shrimp</name>
    <dbReference type="NCBI Taxonomy" id="373956"/>
    <lineage>
        <taxon>Eukaryota</taxon>
        <taxon>Metazoa</taxon>
        <taxon>Ecdysozoa</taxon>
        <taxon>Arthropoda</taxon>
        <taxon>Crustacea</taxon>
        <taxon>Multicrustacea</taxon>
        <taxon>Malacostraca</taxon>
        <taxon>Eumalacostraca</taxon>
        <taxon>Eucarida</taxon>
        <taxon>Decapoda</taxon>
        <taxon>Pleocyemata</taxon>
        <taxon>Caridea</taxon>
        <taxon>Atyoidea</taxon>
        <taxon>Atyidae</taxon>
        <taxon>Halocaridina</taxon>
    </lineage>
</organism>
<dbReference type="FunFam" id="1.20.1070.10:FF:000219">
    <property type="entry name" value="Opsin 5-like 2"/>
    <property type="match status" value="1"/>
</dbReference>
<dbReference type="InterPro" id="IPR017452">
    <property type="entry name" value="GPCR_Rhodpsn_7TM"/>
</dbReference>
<dbReference type="Pfam" id="PF00001">
    <property type="entry name" value="7tm_1"/>
    <property type="match status" value="1"/>
</dbReference>
<dbReference type="PRINTS" id="PR01244">
    <property type="entry name" value="PEROPSIN"/>
</dbReference>
<comment type="similarity">
    <text evidence="2">Belongs to the G-protein coupled receptor 1 family.</text>
</comment>
<accession>A0AAN8XK25</accession>
<evidence type="ECO:0000256" key="5">
    <source>
        <dbReference type="ARBA" id="ARBA00022692"/>
    </source>
</evidence>
<dbReference type="SUPFAM" id="SSF81321">
    <property type="entry name" value="Family A G protein-coupled receptor-like"/>
    <property type="match status" value="1"/>
</dbReference>
<keyword evidence="14" id="KW-0807">Transducer</keyword>
<dbReference type="PRINTS" id="PR00237">
    <property type="entry name" value="GPCRRHODOPSN"/>
</dbReference>
<reference evidence="18 19" key="1">
    <citation type="submission" date="2023-11" db="EMBL/GenBank/DDBJ databases">
        <title>Halocaridina rubra genome assembly.</title>
        <authorList>
            <person name="Smith C."/>
        </authorList>
    </citation>
    <scope>NUCLEOTIDE SEQUENCE [LARGE SCALE GENOMIC DNA]</scope>
    <source>
        <strain evidence="18">EP-1</strain>
        <tissue evidence="18">Whole</tissue>
    </source>
</reference>
<evidence type="ECO:0000256" key="9">
    <source>
        <dbReference type="ARBA" id="ARBA00023040"/>
    </source>
</evidence>
<evidence type="ECO:0000256" key="1">
    <source>
        <dbReference type="ARBA" id="ARBA00004141"/>
    </source>
</evidence>
<feature type="transmembrane region" description="Helical" evidence="16">
    <location>
        <begin position="285"/>
        <end position="305"/>
    </location>
</feature>
<feature type="transmembrane region" description="Helical" evidence="16">
    <location>
        <begin position="194"/>
        <end position="218"/>
    </location>
</feature>
<keyword evidence="3" id="KW-0600">Photoreceptor protein</keyword>
<evidence type="ECO:0000256" key="15">
    <source>
        <dbReference type="ARBA" id="ARBA00023305"/>
    </source>
</evidence>
<evidence type="ECO:0000256" key="14">
    <source>
        <dbReference type="ARBA" id="ARBA00023224"/>
    </source>
</evidence>
<dbReference type="GO" id="GO:0004930">
    <property type="term" value="F:G protein-coupled receptor activity"/>
    <property type="evidence" value="ECO:0007669"/>
    <property type="project" value="UniProtKB-KW"/>
</dbReference>
<keyword evidence="8" id="KW-0157">Chromophore</keyword>
<dbReference type="InterPro" id="IPR002962">
    <property type="entry name" value="Peropsin"/>
</dbReference>
<evidence type="ECO:0000256" key="16">
    <source>
        <dbReference type="SAM" id="Phobius"/>
    </source>
</evidence>
<feature type="transmembrane region" description="Helical" evidence="16">
    <location>
        <begin position="35"/>
        <end position="57"/>
    </location>
</feature>
<feature type="transmembrane region" description="Helical" evidence="16">
    <location>
        <begin position="69"/>
        <end position="88"/>
    </location>
</feature>
<gene>
    <name evidence="18" type="ORF">SK128_022518</name>
</gene>
<dbReference type="AlphaFoldDB" id="A0AAN8XK25"/>
<evidence type="ECO:0000259" key="17">
    <source>
        <dbReference type="PROSITE" id="PS50262"/>
    </source>
</evidence>
<keyword evidence="9" id="KW-0297">G-protein coupled receptor</keyword>
<evidence type="ECO:0000313" key="19">
    <source>
        <dbReference type="Proteomes" id="UP001381693"/>
    </source>
</evidence>
<evidence type="ECO:0000256" key="13">
    <source>
        <dbReference type="ARBA" id="ARBA00023180"/>
    </source>
</evidence>
<feature type="transmembrane region" description="Helical" evidence="16">
    <location>
        <begin position="108"/>
        <end position="129"/>
    </location>
</feature>